<dbReference type="AlphaFoldDB" id="A0A1H1L5S5"/>
<evidence type="ECO:0000313" key="3">
    <source>
        <dbReference type="Proteomes" id="UP000199092"/>
    </source>
</evidence>
<dbReference type="SUPFAM" id="SSF55729">
    <property type="entry name" value="Acyl-CoA N-acyltransferases (Nat)"/>
    <property type="match status" value="1"/>
</dbReference>
<dbReference type="GO" id="GO:0005737">
    <property type="term" value="C:cytoplasm"/>
    <property type="evidence" value="ECO:0007669"/>
    <property type="project" value="TreeGrafter"/>
</dbReference>
<dbReference type="RefSeq" id="WP_091408612.1">
    <property type="nucleotide sequence ID" value="NZ_LT629749.1"/>
</dbReference>
<dbReference type="GO" id="GO:1990189">
    <property type="term" value="F:protein N-terminal-serine acetyltransferase activity"/>
    <property type="evidence" value="ECO:0007669"/>
    <property type="project" value="TreeGrafter"/>
</dbReference>
<dbReference type="InterPro" id="IPR016181">
    <property type="entry name" value="Acyl_CoA_acyltransferase"/>
</dbReference>
<dbReference type="EMBL" id="LT629749">
    <property type="protein sequence ID" value="SDR69823.1"/>
    <property type="molecule type" value="Genomic_DNA"/>
</dbReference>
<gene>
    <name evidence="2" type="ORF">SAMN04488543_0097</name>
</gene>
<keyword evidence="3" id="KW-1185">Reference proteome</keyword>
<keyword evidence="2" id="KW-0808">Transferase</keyword>
<accession>A0A1H1L5S5</accession>
<dbReference type="STRING" id="546871.SAMN04488543_0097"/>
<dbReference type="InterPro" id="IPR000182">
    <property type="entry name" value="GNAT_dom"/>
</dbReference>
<dbReference type="Gene3D" id="3.40.630.30">
    <property type="match status" value="1"/>
</dbReference>
<evidence type="ECO:0000313" key="2">
    <source>
        <dbReference type="EMBL" id="SDR69823.1"/>
    </source>
</evidence>
<dbReference type="Pfam" id="PF13302">
    <property type="entry name" value="Acetyltransf_3"/>
    <property type="match status" value="1"/>
</dbReference>
<evidence type="ECO:0000259" key="1">
    <source>
        <dbReference type="PROSITE" id="PS51186"/>
    </source>
</evidence>
<dbReference type="PANTHER" id="PTHR43441">
    <property type="entry name" value="RIBOSOMAL-PROTEIN-SERINE ACETYLTRANSFERASE"/>
    <property type="match status" value="1"/>
</dbReference>
<dbReference type="InterPro" id="IPR051908">
    <property type="entry name" value="Ribosomal_N-acetyltransferase"/>
</dbReference>
<dbReference type="GO" id="GO:0008999">
    <property type="term" value="F:protein-N-terminal-alanine acetyltransferase activity"/>
    <property type="evidence" value="ECO:0007669"/>
    <property type="project" value="TreeGrafter"/>
</dbReference>
<dbReference type="PROSITE" id="PS51186">
    <property type="entry name" value="GNAT"/>
    <property type="match status" value="1"/>
</dbReference>
<name>A0A1H1L5S5_9ACTN</name>
<reference evidence="2 3" key="1">
    <citation type="submission" date="2016-10" db="EMBL/GenBank/DDBJ databases">
        <authorList>
            <person name="de Groot N.N."/>
        </authorList>
    </citation>
    <scope>NUCLEOTIDE SEQUENCE [LARGE SCALE GENOMIC DNA]</scope>
    <source>
        <strain evidence="2 3">DSM 21741</strain>
    </source>
</reference>
<organism evidence="2 3">
    <name type="scientific">Friedmanniella luteola</name>
    <dbReference type="NCBI Taxonomy" id="546871"/>
    <lineage>
        <taxon>Bacteria</taxon>
        <taxon>Bacillati</taxon>
        <taxon>Actinomycetota</taxon>
        <taxon>Actinomycetes</taxon>
        <taxon>Propionibacteriales</taxon>
        <taxon>Nocardioidaceae</taxon>
        <taxon>Friedmanniella</taxon>
    </lineage>
</organism>
<sequence>MDSDAWPLTRITLRTPDLLLRPTTEADLDAIAATLSGEVSGNPSLPRFTGLDQRTRSAVSARQSYWQAVGNWSVDDWRLDFVVVLAGRIIGVQSLEGEDFPVLRTVDSASHLAPDARGRGWGKQARRAVLAFAFGPLGAEYAVTSAWHHNAASLGVSRAVGYEDNGVSRHRTETGQGADTMVHLRLSRTRWEASRQRETVEIAGYEGCRPFFGL</sequence>
<protein>
    <submittedName>
        <fullName evidence="2">Protein N-acetyltransferase, RimJ/RimL family</fullName>
    </submittedName>
</protein>
<dbReference type="PANTHER" id="PTHR43441:SF11">
    <property type="entry name" value="RIBOSOMAL-PROTEIN-SERINE ACETYLTRANSFERASE"/>
    <property type="match status" value="1"/>
</dbReference>
<dbReference type="OrthoDB" id="3466127at2"/>
<dbReference type="Proteomes" id="UP000199092">
    <property type="component" value="Chromosome I"/>
</dbReference>
<proteinExistence type="predicted"/>
<feature type="domain" description="N-acetyltransferase" evidence="1">
    <location>
        <begin position="18"/>
        <end position="191"/>
    </location>
</feature>